<feature type="compositionally biased region" description="Gly residues" evidence="1">
    <location>
        <begin position="784"/>
        <end position="793"/>
    </location>
</feature>
<feature type="region of interest" description="Disordered" evidence="1">
    <location>
        <begin position="781"/>
        <end position="860"/>
    </location>
</feature>
<comment type="caution">
    <text evidence="3">The sequence shown here is derived from an EMBL/GenBank/DDBJ whole genome shotgun (WGS) entry which is preliminary data.</text>
</comment>
<evidence type="ECO:0000313" key="3">
    <source>
        <dbReference type="EMBL" id="OJX57723.1"/>
    </source>
</evidence>
<dbReference type="EMBL" id="MKVH01000021">
    <property type="protein sequence ID" value="OJX57723.1"/>
    <property type="molecule type" value="Genomic_DNA"/>
</dbReference>
<evidence type="ECO:0000313" key="4">
    <source>
        <dbReference type="Proteomes" id="UP000184233"/>
    </source>
</evidence>
<evidence type="ECO:0008006" key="5">
    <source>
        <dbReference type="Google" id="ProtNLM"/>
    </source>
</evidence>
<evidence type="ECO:0000256" key="1">
    <source>
        <dbReference type="SAM" id="MobiDB-lite"/>
    </source>
</evidence>
<dbReference type="PANTHER" id="PTHR21523">
    <property type="match status" value="1"/>
</dbReference>
<evidence type="ECO:0000256" key="2">
    <source>
        <dbReference type="SAM" id="SignalP"/>
    </source>
</evidence>
<feature type="chain" id="PRO_5009894974" description="F5/8 type C domain-containing protein" evidence="2">
    <location>
        <begin position="24"/>
        <end position="1686"/>
    </location>
</feature>
<accession>A0A1M3KZ04</accession>
<feature type="compositionally biased region" description="Polar residues" evidence="1">
    <location>
        <begin position="632"/>
        <end position="649"/>
    </location>
</feature>
<dbReference type="Pfam" id="PF19264">
    <property type="entry name" value="DUF5907"/>
    <property type="match status" value="2"/>
</dbReference>
<organism evidence="3 4">
    <name type="scientific">Candidatus Kapaibacterium thiocyanatum</name>
    <dbReference type="NCBI Taxonomy" id="1895771"/>
    <lineage>
        <taxon>Bacteria</taxon>
        <taxon>Pseudomonadati</taxon>
        <taxon>Candidatus Kapaibacteriota</taxon>
        <taxon>Candidatus Kapaibacteriia</taxon>
        <taxon>Candidatus Kapaibacteriales</taxon>
        <taxon>Candidatus Kapaibacteriaceae</taxon>
        <taxon>Candidatus Kapaibacterium</taxon>
    </lineage>
</organism>
<dbReference type="InterPro" id="IPR045571">
    <property type="entry name" value="DUF5907"/>
</dbReference>
<name>A0A1M3KZ04_9BACT</name>
<proteinExistence type="predicted"/>
<dbReference type="PANTHER" id="PTHR21523:SF14">
    <property type="entry name" value="EXPORTED REPETITIVE PROTEIN"/>
    <property type="match status" value="1"/>
</dbReference>
<reference evidence="3 4" key="1">
    <citation type="submission" date="2016-09" db="EMBL/GenBank/DDBJ databases">
        <title>Genome-resolved meta-omics ties microbial dynamics to process performance in biotechnology for thiocyanate degradation.</title>
        <authorList>
            <person name="Kantor R.S."/>
            <person name="Huddy R.J."/>
            <person name="Iyer R."/>
            <person name="Thomas B.C."/>
            <person name="Brown C.T."/>
            <person name="Anantharaman K."/>
            <person name="Tringe S."/>
            <person name="Hettich R.L."/>
            <person name="Harrison S.T."/>
            <person name="Banfield J.F."/>
        </authorList>
    </citation>
    <scope>NUCLEOTIDE SEQUENCE [LARGE SCALE GENOMIC DNA]</scope>
    <source>
        <strain evidence="3">59-99</strain>
    </source>
</reference>
<feature type="region of interest" description="Disordered" evidence="1">
    <location>
        <begin position="617"/>
        <end position="665"/>
    </location>
</feature>
<dbReference type="Proteomes" id="UP000184233">
    <property type="component" value="Unassembled WGS sequence"/>
</dbReference>
<protein>
    <recommendedName>
        <fullName evidence="5">F5/8 type C domain-containing protein</fullName>
    </recommendedName>
</protein>
<keyword evidence="2" id="KW-0732">Signal</keyword>
<feature type="signal peptide" evidence="2">
    <location>
        <begin position="1"/>
        <end position="23"/>
    </location>
</feature>
<gene>
    <name evidence="3" type="ORF">BGO89_07055</name>
</gene>
<sequence length="1686" mass="171780">MKKLQRLILVAAGCGLMAMPAMFAQSSTSPRILNYQGLITDAGGRPVAEGNHAVTFRLYDAATGGTALWTETHTVRTFAGVFDVMLGTQSTIGAIFDRPMWMAIAVNGGTEMEPRLALVSIPTALHTNVADSVSVVGPMTTGVVRSVNGGDGHLVIVGEGGTTVTSSGDTIMVSSRPDRLVTITSPGSTIDVTNPAGPQVSIEVRDGGIAASHLADGAVTTPELVDGSVAAEKLADGAVTTAKFVDGAVTTGKLADGAVTTVKLADGAVATPKLVDGSVTTAKLADGAVATPKLVDGSVTTGKLEDGSVTTPKLADESVATPNLADGSVTTMKLADDAITTDRIADNSITTDKLTSTGVTAGTYGSETQAVRMDVDATGRVTSAVNRTIRTTVPGGAAGGDLDGTYPNPAIRDGAATTVKIRDGAVTTAKLADGSVTTIVLQDGAVTTAKLADGAVTTQKIQDVAVVDSVLADSTVTTQKMSPTGAVPGAYGLYTETPVVTVDRAGRITAITTTTITGVQPGGPASGDLTGTYPDPDIRDNTVVTQRIADGNVTTPKLADGSVTTPKIADGAVTTVKLADGAVTTPKLIDGAVTTSKIADANVTTAKLADSAVTTPKLADGAATPPKIADGSVTTPKITDANVTTQKMSPTGVVPGTYGDSTHSPRIVVDQAGRITDVQSVLIRSVEPGGSAGGDLAGTYPNPSIRDSAITTGKLADGSVTTPKIADGNVTTPKFADDAVTNAAIAPTGVTPGTYGDSTHAVHVTLDRAGRVTDAQNILIRGVQPGGPAGGDLTGTYPDPQIAPLAVTTPKLADGNVTTPKLADGNVTTPKIADGNVTTPKIADGNVTTPKLADSSVTTSKLADGDVTTNKLAPGSVTTSKLADANVTSQKMSPTGVTTGVYGDSTHSVRLTLDRAGRVTSAQNVLLRGIEPGGSAGGVLAGTYPNPTIAPTSGNTILSIINSVPTTGIVDVAHGGTAASTALAARTGLLPSQAGHAGKWLVSNGTDVSWQARNYLYGSGLTNALTYWADDSTLAADADFTWSAADNRLGIGTTSPVAILDLGPSYGLKVSFTDRAPHGGIRGITVNTNDVQYHTEDTTKVITFASGTMAPVEPVGSVISNRSMESGVPRVQLVSPSVGMANPYINMLELYTPFTPTSLNSVAMKFTQEGQYSSLIGYRASHQNYVGQFYFRNTADKSVSLLLNGVFQMRNAGGPATFGDPAVNKGMLSSIAANNAYISENGKPYRPLTMPGRYVRLGNGNPPADSILASGRMFLDVRYAPSAPAGAAMGARIRSEAKGPGNYDATALTVNLQATGTAYARGLEIRNGGIYLDSASSYYLGDKKWLDLAHSDSGDVYIGPTLNTQRNSGYNTFLGYNTAANWSNIGKRNTIVGTNTALSLSTGSNNTIIGNGVASLAPSRSVTSSNLTVIGQYALPRLQGGDDHTVIGSHALDQYRTGDDNVAIGAYVAPALQTGSNNVVAGDRAATTMTTGNGNVIVGEQALANFTSGDDNVAVGLAAGRTLQSGTGNMFIGAYADAGQATLQNATAIGLRAVVDTNNAIVFGGITGVNGGTPVHMGIGTNNPPANIRLEINGSFRFGVDGTTIGSVSQIDMGVGMAPNFTVQSWWWNGGWNNFGVSISVNPPLPDGIFAQAMTATDGRLLMSVTNLSGADYDASGHVITVTLFQ</sequence>
<dbReference type="STRING" id="1895771.BGO89_07055"/>